<dbReference type="GO" id="GO:0009705">
    <property type="term" value="C:plant-type vacuole membrane"/>
    <property type="evidence" value="ECO:0007669"/>
    <property type="project" value="TreeGrafter"/>
</dbReference>
<evidence type="ECO:0000256" key="7">
    <source>
        <dbReference type="ARBA" id="ARBA00038477"/>
    </source>
</evidence>
<evidence type="ECO:0000256" key="5">
    <source>
        <dbReference type="ARBA" id="ARBA00022989"/>
    </source>
</evidence>
<dbReference type="EMBL" id="LSRQ01004621">
    <property type="protein sequence ID" value="OAY68987.1"/>
    <property type="molecule type" value="Genomic_DNA"/>
</dbReference>
<comment type="caution">
    <text evidence="9">The sequence shown here is derived from an EMBL/GenBank/DDBJ whole genome shotgun (WGS) entry which is preliminary data.</text>
</comment>
<dbReference type="AlphaFoldDB" id="A0A199UVZ6"/>
<proteinExistence type="inferred from homology"/>
<keyword evidence="4" id="KW-0677">Repeat</keyword>
<evidence type="ECO:0000256" key="3">
    <source>
        <dbReference type="ARBA" id="ARBA00022692"/>
    </source>
</evidence>
<evidence type="ECO:0000256" key="8">
    <source>
        <dbReference type="RuleBase" id="RU000477"/>
    </source>
</evidence>
<dbReference type="PANTHER" id="PTHR45665">
    <property type="entry name" value="AQUAPORIN-8"/>
    <property type="match status" value="1"/>
</dbReference>
<dbReference type="Pfam" id="PF00230">
    <property type="entry name" value="MIP"/>
    <property type="match status" value="1"/>
</dbReference>
<evidence type="ECO:0000256" key="1">
    <source>
        <dbReference type="ARBA" id="ARBA00004141"/>
    </source>
</evidence>
<dbReference type="Proteomes" id="UP000092600">
    <property type="component" value="Unassembled WGS sequence"/>
</dbReference>
<dbReference type="InterPro" id="IPR022357">
    <property type="entry name" value="MIP_CS"/>
</dbReference>
<keyword evidence="2 8" id="KW-0813">Transport</keyword>
<comment type="subcellular location">
    <subcellularLocation>
        <location evidence="1">Membrane</location>
        <topology evidence="1">Multi-pass membrane protein</topology>
    </subcellularLocation>
</comment>
<sequence length="149" mass="14966">MQADGRGGDDGDGAERGAAIRHAFRLFVAVSAGSNISGGHVNPAVTFGLFVVAATLRGARAVLDRETAAGGSTVACLLLHFSTGGLATDTFGLSGVHGLIIVIDDIRHRLRDGPSGLSAGPIAIGCEVRANILVSGAFTGTFVNLPSGL</sequence>
<dbReference type="STRING" id="4615.A0A199UVZ6"/>
<name>A0A199UVZ6_ANACO</name>
<dbReference type="PROSITE" id="PS00221">
    <property type="entry name" value="MIP"/>
    <property type="match status" value="1"/>
</dbReference>
<gene>
    <name evidence="9" type="ORF">ACMD2_18097</name>
</gene>
<protein>
    <submittedName>
        <fullName evidence="9">Aquaporin TIP1-1</fullName>
    </submittedName>
</protein>
<keyword evidence="5" id="KW-1133">Transmembrane helix</keyword>
<dbReference type="SUPFAM" id="SSF81338">
    <property type="entry name" value="Aquaporin-like"/>
    <property type="match status" value="1"/>
</dbReference>
<evidence type="ECO:0000256" key="6">
    <source>
        <dbReference type="ARBA" id="ARBA00023136"/>
    </source>
</evidence>
<dbReference type="InterPro" id="IPR034294">
    <property type="entry name" value="Aquaporin_transptr"/>
</dbReference>
<evidence type="ECO:0000256" key="2">
    <source>
        <dbReference type="ARBA" id="ARBA00022448"/>
    </source>
</evidence>
<evidence type="ECO:0000313" key="10">
    <source>
        <dbReference type="Proteomes" id="UP000092600"/>
    </source>
</evidence>
<evidence type="ECO:0000256" key="4">
    <source>
        <dbReference type="ARBA" id="ARBA00022737"/>
    </source>
</evidence>
<dbReference type="PANTHER" id="PTHR45665:SF54">
    <property type="entry name" value="AQUAPORIN TIP1-1"/>
    <property type="match status" value="1"/>
</dbReference>
<dbReference type="Gene3D" id="1.20.1080.10">
    <property type="entry name" value="Glycerol uptake facilitator protein"/>
    <property type="match status" value="1"/>
</dbReference>
<dbReference type="PRINTS" id="PR00783">
    <property type="entry name" value="MINTRINSICP"/>
</dbReference>
<keyword evidence="6" id="KW-0472">Membrane</keyword>
<dbReference type="InterPro" id="IPR023271">
    <property type="entry name" value="Aquaporin-like"/>
</dbReference>
<reference evidence="9 10" key="1">
    <citation type="journal article" date="2016" name="DNA Res.">
        <title>The draft genome of MD-2 pineapple using hybrid error correction of long reads.</title>
        <authorList>
            <person name="Redwan R.M."/>
            <person name="Saidin A."/>
            <person name="Kumar S.V."/>
        </authorList>
    </citation>
    <scope>NUCLEOTIDE SEQUENCE [LARGE SCALE GENOMIC DNA]</scope>
    <source>
        <strain evidence="10">cv. MD2</strain>
        <tissue evidence="9">Leaf</tissue>
    </source>
</reference>
<accession>A0A199UVZ6</accession>
<comment type="similarity">
    <text evidence="7">Belongs to the MIP/aquaporin (TC 1.A.8) family. TIP (TC 1.A.8.10) subfamily.</text>
</comment>
<organism evidence="9 10">
    <name type="scientific">Ananas comosus</name>
    <name type="common">Pineapple</name>
    <name type="synonym">Ananas ananas</name>
    <dbReference type="NCBI Taxonomy" id="4615"/>
    <lineage>
        <taxon>Eukaryota</taxon>
        <taxon>Viridiplantae</taxon>
        <taxon>Streptophyta</taxon>
        <taxon>Embryophyta</taxon>
        <taxon>Tracheophyta</taxon>
        <taxon>Spermatophyta</taxon>
        <taxon>Magnoliopsida</taxon>
        <taxon>Liliopsida</taxon>
        <taxon>Poales</taxon>
        <taxon>Bromeliaceae</taxon>
        <taxon>Bromelioideae</taxon>
        <taxon>Ananas</taxon>
    </lineage>
</organism>
<keyword evidence="3 8" id="KW-0812">Transmembrane</keyword>
<dbReference type="InterPro" id="IPR000425">
    <property type="entry name" value="MIP"/>
</dbReference>
<evidence type="ECO:0000313" key="9">
    <source>
        <dbReference type="EMBL" id="OAY68987.1"/>
    </source>
</evidence>
<dbReference type="GO" id="GO:0015250">
    <property type="term" value="F:water channel activity"/>
    <property type="evidence" value="ECO:0007669"/>
    <property type="project" value="TreeGrafter"/>
</dbReference>